<feature type="region of interest" description="Disordered" evidence="1">
    <location>
        <begin position="79"/>
        <end position="171"/>
    </location>
</feature>
<dbReference type="EMBL" id="NIDN02000194">
    <property type="protein sequence ID" value="RLL94625.1"/>
    <property type="molecule type" value="Genomic_DNA"/>
</dbReference>
<dbReference type="OrthoDB" id="10249045at2759"/>
<organism evidence="2 3">
    <name type="scientific">Aspergillus turcosus</name>
    <dbReference type="NCBI Taxonomy" id="1245748"/>
    <lineage>
        <taxon>Eukaryota</taxon>
        <taxon>Fungi</taxon>
        <taxon>Dikarya</taxon>
        <taxon>Ascomycota</taxon>
        <taxon>Pezizomycotina</taxon>
        <taxon>Eurotiomycetes</taxon>
        <taxon>Eurotiomycetidae</taxon>
        <taxon>Eurotiales</taxon>
        <taxon>Aspergillaceae</taxon>
        <taxon>Aspergillus</taxon>
        <taxon>Aspergillus subgen. Fumigati</taxon>
    </lineage>
</organism>
<dbReference type="Pfam" id="PF08634">
    <property type="entry name" value="Pet127"/>
    <property type="match status" value="1"/>
</dbReference>
<sequence>MFRTSLRSLRDPLREHVCFSCLALGLGGRPRLRQFYSSPLSRAESGDDQAFDENTHAKGALSARATSNKIQLLIFILPKDDSPPTKKNKKNKNKKGQDVQAVTNVKNSIVRSLASSPASASPSIQEELMESLDNEDEKLPTKTTKGRKRRSRNTAPDTGKPNRKVAPQRTLIRRVGAGALEQPESEDSTARIQSSLQSVIPQLDSRGTSPRDRESIQTLEKVARSALGRHSGVLHSGELSITPLEIHTPSVPRLSFGLDRVLFNPGVYHLRDPRSRVFNFDPYLGSIMPVTEFDFDALKEYITSSRDETLRGIAAKEKKKYVGSSSSMTSVLSHFHYLLSSWRPIDARNISQGFPDKLRTFTRLLRAPAAMFLRYKDGVYAIDADKEFDSANILMNLGKSLEKLLTLPKEDFERYRRTSTNKISPEEEQAVPEAYHYSTMGDFVMRSQLDAHDPRLPGTGMFDLKTRAVVSIRMDVKNFEYGLGYEIRNRFGGYESYEREYFDMIRAAFLKYSLQVRIGRMDGIFVAFHNIERIFGFQYVSLPEMDQSLHGQSDTTLGDTEFQLSLALWNKILDKATEKFPNKSLRFHFETRDAQTPFMYIFAEPVTDDEIHAIQTKNQEEIEAYQRRILNLPSKERIKPTPVPSDLEAESQPAAPAEDKTDESSAQESSTASNFDQDVSNVDQDASTADQETPSISDESPASESQDAPAEQAQEEARDLLAMTLVIKNKMNGYNVERPNNFTAADNWTILWELTEIKQPHAQSLYTACQNRRAKALAGRGEGESGVAANVYIRKLREIARQGRKFREREDQLDRERGIVVLDDAV</sequence>
<accession>A0A421CXJ5</accession>
<name>A0A421CXJ5_9EURO</name>
<dbReference type="InterPro" id="IPR013943">
    <property type="entry name" value="Pet127"/>
</dbReference>
<dbReference type="STRING" id="1245748.A0A421CXJ5"/>
<feature type="compositionally biased region" description="Acidic residues" evidence="1">
    <location>
        <begin position="127"/>
        <end position="136"/>
    </location>
</feature>
<proteinExistence type="predicted"/>
<dbReference type="Proteomes" id="UP000215289">
    <property type="component" value="Unassembled WGS sequence"/>
</dbReference>
<gene>
    <name evidence="2" type="ORF">CFD26_104475</name>
</gene>
<evidence type="ECO:0000313" key="2">
    <source>
        <dbReference type="EMBL" id="RLL94625.1"/>
    </source>
</evidence>
<dbReference type="GO" id="GO:0000964">
    <property type="term" value="P:mitochondrial RNA 5'-end processing"/>
    <property type="evidence" value="ECO:0007669"/>
    <property type="project" value="TreeGrafter"/>
</dbReference>
<protein>
    <submittedName>
        <fullName evidence="2">Uncharacterized protein</fullName>
    </submittedName>
</protein>
<comment type="caution">
    <text evidence="2">The sequence shown here is derived from an EMBL/GenBank/DDBJ whole genome shotgun (WGS) entry which is preliminary data.</text>
</comment>
<dbReference type="PANTHER" id="PTHR31014">
    <property type="entry name" value="MITOCHONDRIAL TRANSLATION SYSTEM COMPONENT PET127-RELATED"/>
    <property type="match status" value="1"/>
</dbReference>
<feature type="compositionally biased region" description="Polar residues" evidence="1">
    <location>
        <begin position="664"/>
        <end position="700"/>
    </location>
</feature>
<feature type="compositionally biased region" description="Polar residues" evidence="1">
    <location>
        <begin position="100"/>
        <end position="110"/>
    </location>
</feature>
<evidence type="ECO:0000256" key="1">
    <source>
        <dbReference type="SAM" id="MobiDB-lite"/>
    </source>
</evidence>
<dbReference type="AlphaFoldDB" id="A0A421CXJ5"/>
<feature type="compositionally biased region" description="Low complexity" evidence="1">
    <location>
        <begin position="702"/>
        <end position="712"/>
    </location>
</feature>
<feature type="region of interest" description="Disordered" evidence="1">
    <location>
        <begin position="633"/>
        <end position="714"/>
    </location>
</feature>
<feature type="compositionally biased region" description="Low complexity" evidence="1">
    <location>
        <begin position="112"/>
        <end position="123"/>
    </location>
</feature>
<reference evidence="2 3" key="1">
    <citation type="submission" date="2018-08" db="EMBL/GenBank/DDBJ databases">
        <title>Draft genome sequences of two Aspergillus turcosus clinical strains isolated from bronchoalveolar lavage fluid: one azole-susceptible and the other azole-resistant.</title>
        <authorList>
            <person name="Parent-Michaud M."/>
            <person name="Dufresne P.J."/>
            <person name="Fournier E."/>
            <person name="Martineau C."/>
            <person name="Moreira S."/>
            <person name="Perkins V."/>
            <person name="De Repentigny L."/>
            <person name="Dufresne S.F."/>
        </authorList>
    </citation>
    <scope>NUCLEOTIDE SEQUENCE [LARGE SCALE GENOMIC DNA]</scope>
    <source>
        <strain evidence="2">HMR AF 1038</strain>
    </source>
</reference>
<keyword evidence="3" id="KW-1185">Reference proteome</keyword>
<dbReference type="GO" id="GO:0005740">
    <property type="term" value="C:mitochondrial envelope"/>
    <property type="evidence" value="ECO:0007669"/>
    <property type="project" value="TreeGrafter"/>
</dbReference>
<dbReference type="PANTHER" id="PTHR31014:SF0">
    <property type="entry name" value="MITOCHONDRIAL TRANSLATION SYSTEM COMPONENT PET127-RELATED"/>
    <property type="match status" value="1"/>
</dbReference>
<evidence type="ECO:0000313" key="3">
    <source>
        <dbReference type="Proteomes" id="UP000215289"/>
    </source>
</evidence>